<name>A0A1E7FEP4_9STRA</name>
<keyword evidence="1" id="KW-0732">Signal</keyword>
<dbReference type="Pfam" id="PF01370">
    <property type="entry name" value="Epimerase"/>
    <property type="match status" value="1"/>
</dbReference>
<feature type="signal peptide" evidence="1">
    <location>
        <begin position="1"/>
        <end position="21"/>
    </location>
</feature>
<reference evidence="3 4" key="1">
    <citation type="submission" date="2016-09" db="EMBL/GenBank/DDBJ databases">
        <title>Extensive genetic diversity and differential bi-allelic expression allows diatom success in the polar Southern Ocean.</title>
        <authorList>
            <consortium name="DOE Joint Genome Institute"/>
            <person name="Mock T."/>
            <person name="Otillar R.P."/>
            <person name="Strauss J."/>
            <person name="Dupont C."/>
            <person name="Frickenhaus S."/>
            <person name="Maumus F."/>
            <person name="Mcmullan M."/>
            <person name="Sanges R."/>
            <person name="Schmutz J."/>
            <person name="Toseland A."/>
            <person name="Valas R."/>
            <person name="Veluchamy A."/>
            <person name="Ward B.J."/>
            <person name="Allen A."/>
            <person name="Barry K."/>
            <person name="Falciatore A."/>
            <person name="Ferrante M."/>
            <person name="Fortunato A.E."/>
            <person name="Gloeckner G."/>
            <person name="Gruber A."/>
            <person name="Hipkin R."/>
            <person name="Janech M."/>
            <person name="Kroth P."/>
            <person name="Leese F."/>
            <person name="Lindquist E."/>
            <person name="Lyon B.R."/>
            <person name="Martin J."/>
            <person name="Mayer C."/>
            <person name="Parker M."/>
            <person name="Quesneville H."/>
            <person name="Raymond J."/>
            <person name="Uhlig C."/>
            <person name="Valentin K.U."/>
            <person name="Worden A.Z."/>
            <person name="Armbrust E.V."/>
            <person name="Bowler C."/>
            <person name="Green B."/>
            <person name="Moulton V."/>
            <person name="Van Oosterhout C."/>
            <person name="Grigoriev I."/>
        </authorList>
    </citation>
    <scope>NUCLEOTIDE SEQUENCE [LARGE SCALE GENOMIC DNA]</scope>
    <source>
        <strain evidence="3 4">CCMP1102</strain>
    </source>
</reference>
<evidence type="ECO:0000313" key="3">
    <source>
        <dbReference type="EMBL" id="OEU16606.1"/>
    </source>
</evidence>
<keyword evidence="4" id="KW-1185">Reference proteome</keyword>
<dbReference type="PANTHER" id="PTHR43725:SF6">
    <property type="entry name" value="CHLOROPLAST STEM-LOOP BINDING PROTEIN OF 41 KDA A, CHLOROPLASTIC"/>
    <property type="match status" value="1"/>
</dbReference>
<dbReference type="KEGG" id="fcy:FRACYDRAFT_169602"/>
<feature type="chain" id="PRO_5009193039" evidence="1">
    <location>
        <begin position="22"/>
        <end position="395"/>
    </location>
</feature>
<dbReference type="PANTHER" id="PTHR43725">
    <property type="entry name" value="UDP-GLUCOSE 4-EPIMERASE"/>
    <property type="match status" value="1"/>
</dbReference>
<dbReference type="SUPFAM" id="SSF51735">
    <property type="entry name" value="NAD(P)-binding Rossmann-fold domains"/>
    <property type="match status" value="1"/>
</dbReference>
<dbReference type="InterPro" id="IPR001509">
    <property type="entry name" value="Epimerase_deHydtase"/>
</dbReference>
<dbReference type="InterPro" id="IPR036291">
    <property type="entry name" value="NAD(P)-bd_dom_sf"/>
</dbReference>
<dbReference type="Proteomes" id="UP000095751">
    <property type="component" value="Unassembled WGS sequence"/>
</dbReference>
<dbReference type="OrthoDB" id="419598at2759"/>
<dbReference type="InParanoid" id="A0A1E7FEP4"/>
<evidence type="ECO:0000313" key="4">
    <source>
        <dbReference type="Proteomes" id="UP000095751"/>
    </source>
</evidence>
<dbReference type="GO" id="GO:0003978">
    <property type="term" value="F:UDP-glucose 4-epimerase activity"/>
    <property type="evidence" value="ECO:0007669"/>
    <property type="project" value="TreeGrafter"/>
</dbReference>
<dbReference type="EMBL" id="KV784358">
    <property type="protein sequence ID" value="OEU16606.1"/>
    <property type="molecule type" value="Genomic_DNA"/>
</dbReference>
<feature type="domain" description="NAD-dependent epimerase/dehydratase" evidence="2">
    <location>
        <begin position="53"/>
        <end position="280"/>
    </location>
</feature>
<dbReference type="GO" id="GO:0005996">
    <property type="term" value="P:monosaccharide metabolic process"/>
    <property type="evidence" value="ECO:0007669"/>
    <property type="project" value="TreeGrafter"/>
</dbReference>
<accession>A0A1E7FEP4</accession>
<protein>
    <submittedName>
        <fullName evidence="3">NAD(P)-binding protein</fullName>
    </submittedName>
</protein>
<gene>
    <name evidence="3" type="ORF">FRACYDRAFT_169602</name>
</gene>
<evidence type="ECO:0000259" key="2">
    <source>
        <dbReference type="Pfam" id="PF01370"/>
    </source>
</evidence>
<dbReference type="GO" id="GO:0005829">
    <property type="term" value="C:cytosol"/>
    <property type="evidence" value="ECO:0007669"/>
    <property type="project" value="TreeGrafter"/>
</dbReference>
<evidence type="ECO:0000256" key="1">
    <source>
        <dbReference type="SAM" id="SignalP"/>
    </source>
</evidence>
<organism evidence="3 4">
    <name type="scientific">Fragilariopsis cylindrus CCMP1102</name>
    <dbReference type="NCBI Taxonomy" id="635003"/>
    <lineage>
        <taxon>Eukaryota</taxon>
        <taxon>Sar</taxon>
        <taxon>Stramenopiles</taxon>
        <taxon>Ochrophyta</taxon>
        <taxon>Bacillariophyta</taxon>
        <taxon>Bacillariophyceae</taxon>
        <taxon>Bacillariophycidae</taxon>
        <taxon>Bacillariales</taxon>
        <taxon>Bacillariaceae</taxon>
        <taxon>Fragilariopsis</taxon>
    </lineage>
</organism>
<dbReference type="Gene3D" id="3.40.50.720">
    <property type="entry name" value="NAD(P)-binding Rossmann-like Domain"/>
    <property type="match status" value="1"/>
</dbReference>
<proteinExistence type="predicted"/>
<sequence length="395" mass="43908">MFRLAFLFVGLLAVAIGNAAAFAPINCNVLSSTNLATKTRLNAAALIVQNKGGGHGELGFQLAKKLSSNDKIDSITILQDDSCNMKSEPFQSYASDLSDDVTVVYARLGDESVDAKTMQKWLGGDDAQFEYIYDNYSKGPEGSSKALLDCVKNWGCCKLYTYVSSAGVYQPTDTTQFPMGEDSTPIKESSGQAKMDNYVSVECNLPLVSFRPQYIYGEKSNKYDYIDWYFDRLTRSLPLPIPGPGTQKVSLTNSQDVASIFAASLDNEEAAVKQRFFNCGTDKLVTYDEVAYLCAEVAGIPKEEVKIAHYSGDDLGKGKFPFRLTDFYVAPDMAKEKLGYQGAMNDLKDDLKWYYEDYKTRGKKTIDFTKDREIIVASKSSEDVNVYDQYITTEQ</sequence>
<dbReference type="AlphaFoldDB" id="A0A1E7FEP4"/>